<accession>A0A645DTY1</accession>
<comment type="caution">
    <text evidence="2">The sequence shown here is derived from an EMBL/GenBank/DDBJ whole genome shotgun (WGS) entry which is preliminary data.</text>
</comment>
<organism evidence="2">
    <name type="scientific">bioreactor metagenome</name>
    <dbReference type="NCBI Taxonomy" id="1076179"/>
    <lineage>
        <taxon>unclassified sequences</taxon>
        <taxon>metagenomes</taxon>
        <taxon>ecological metagenomes</taxon>
    </lineage>
</organism>
<dbReference type="EMBL" id="VSSQ01039667">
    <property type="protein sequence ID" value="MPM92771.1"/>
    <property type="molecule type" value="Genomic_DNA"/>
</dbReference>
<protein>
    <submittedName>
        <fullName evidence="2">Uncharacterized protein</fullName>
    </submittedName>
</protein>
<dbReference type="AlphaFoldDB" id="A0A645DTY1"/>
<evidence type="ECO:0000313" key="2">
    <source>
        <dbReference type="EMBL" id="MPM92771.1"/>
    </source>
</evidence>
<reference evidence="2" key="1">
    <citation type="submission" date="2019-08" db="EMBL/GenBank/DDBJ databases">
        <authorList>
            <person name="Kucharzyk K."/>
            <person name="Murdoch R.W."/>
            <person name="Higgins S."/>
            <person name="Loffler F."/>
        </authorList>
    </citation>
    <scope>NUCLEOTIDE SEQUENCE</scope>
</reference>
<name>A0A645DTY1_9ZZZZ</name>
<sequence length="71" mass="8081">MKKVDEIPKINKTVFLNNDVLTKLNFFPSMSISELLERILIYTGKIGTMQGDKKDSNPSTKTNNNFENSTK</sequence>
<feature type="region of interest" description="Disordered" evidence="1">
    <location>
        <begin position="48"/>
        <end position="71"/>
    </location>
</feature>
<proteinExistence type="predicted"/>
<gene>
    <name evidence="2" type="ORF">SDC9_139907</name>
</gene>
<evidence type="ECO:0000256" key="1">
    <source>
        <dbReference type="SAM" id="MobiDB-lite"/>
    </source>
</evidence>
<feature type="compositionally biased region" description="Polar residues" evidence="1">
    <location>
        <begin position="57"/>
        <end position="71"/>
    </location>
</feature>